<dbReference type="Pfam" id="PF12349">
    <property type="entry name" value="Sterol-sensing"/>
    <property type="match status" value="2"/>
</dbReference>
<comment type="similarity">
    <text evidence="2">Belongs to the patched family.</text>
</comment>
<feature type="region of interest" description="Disordered" evidence="7">
    <location>
        <begin position="1173"/>
        <end position="1196"/>
    </location>
</feature>
<dbReference type="FunFam" id="1.20.1640.10:FF:000007">
    <property type="entry name" value="Protein patched homolog 1"/>
    <property type="match status" value="1"/>
</dbReference>
<keyword evidence="11" id="KW-1185">Reference proteome</keyword>
<keyword evidence="5 8" id="KW-0472">Membrane</keyword>
<feature type="compositionally biased region" description="Polar residues" evidence="7">
    <location>
        <begin position="1"/>
        <end position="10"/>
    </location>
</feature>
<dbReference type="GO" id="GO:0005886">
    <property type="term" value="C:plasma membrane"/>
    <property type="evidence" value="ECO:0007669"/>
    <property type="project" value="TreeGrafter"/>
</dbReference>
<feature type="transmembrane region" description="Helical" evidence="8">
    <location>
        <begin position="1079"/>
        <end position="1099"/>
    </location>
</feature>
<evidence type="ECO:0000256" key="7">
    <source>
        <dbReference type="SAM" id="MobiDB-lite"/>
    </source>
</evidence>
<dbReference type="SUPFAM" id="SSF82866">
    <property type="entry name" value="Multidrug efflux transporter AcrB transmembrane domain"/>
    <property type="match status" value="2"/>
</dbReference>
<dbReference type="InterPro" id="IPR000731">
    <property type="entry name" value="SSD"/>
</dbReference>
<dbReference type="Gene3D" id="1.20.1640.10">
    <property type="entry name" value="Multidrug efflux transporter AcrB transmembrane domain"/>
    <property type="match status" value="1"/>
</dbReference>
<evidence type="ECO:0000256" key="2">
    <source>
        <dbReference type="ARBA" id="ARBA00005585"/>
    </source>
</evidence>
<evidence type="ECO:0000256" key="1">
    <source>
        <dbReference type="ARBA" id="ARBA00004141"/>
    </source>
</evidence>
<feature type="region of interest" description="Disordered" evidence="7">
    <location>
        <begin position="640"/>
        <end position="666"/>
    </location>
</feature>
<name>A0A3Q0R463_AMPCI</name>
<feature type="transmembrane region" description="Helical" evidence="8">
    <location>
        <begin position="1041"/>
        <end position="1067"/>
    </location>
</feature>
<feature type="transmembrane region" description="Helical" evidence="8">
    <location>
        <begin position="459"/>
        <end position="484"/>
    </location>
</feature>
<feature type="compositionally biased region" description="Basic residues" evidence="7">
    <location>
        <begin position="1295"/>
        <end position="1309"/>
    </location>
</feature>
<evidence type="ECO:0000256" key="6">
    <source>
        <dbReference type="ARBA" id="ARBA00023180"/>
    </source>
</evidence>
<keyword evidence="6" id="KW-0325">Glycoprotein</keyword>
<evidence type="ECO:0000256" key="4">
    <source>
        <dbReference type="ARBA" id="ARBA00022989"/>
    </source>
</evidence>
<dbReference type="Proteomes" id="UP000261340">
    <property type="component" value="Unplaced"/>
</dbReference>
<dbReference type="GO" id="GO:0008158">
    <property type="term" value="F:hedgehog receptor activity"/>
    <property type="evidence" value="ECO:0007669"/>
    <property type="project" value="TreeGrafter"/>
</dbReference>
<evidence type="ECO:0000259" key="9">
    <source>
        <dbReference type="PROSITE" id="PS50156"/>
    </source>
</evidence>
<dbReference type="Ensembl" id="ENSACIT00000004205.1">
    <property type="protein sequence ID" value="ENSACIP00000004070.1"/>
    <property type="gene ID" value="ENSACIG00000003188.1"/>
</dbReference>
<reference evidence="10" key="1">
    <citation type="submission" date="2025-08" db="UniProtKB">
        <authorList>
            <consortium name="Ensembl"/>
        </authorList>
    </citation>
    <scope>IDENTIFICATION</scope>
</reference>
<evidence type="ECO:0000256" key="5">
    <source>
        <dbReference type="ARBA" id="ARBA00023136"/>
    </source>
</evidence>
<dbReference type="GO" id="GO:0005119">
    <property type="term" value="F:smoothened binding"/>
    <property type="evidence" value="ECO:0007669"/>
    <property type="project" value="TreeGrafter"/>
</dbReference>
<feature type="transmembrane region" description="Helical" evidence="8">
    <location>
        <begin position="985"/>
        <end position="1006"/>
    </location>
</feature>
<comment type="subcellular location">
    <subcellularLocation>
        <location evidence="1">Membrane</location>
        <topology evidence="1">Multi-pass membrane protein</topology>
    </subcellularLocation>
</comment>
<keyword evidence="4 8" id="KW-1133">Transmembrane helix</keyword>
<feature type="transmembrane region" description="Helical" evidence="8">
    <location>
        <begin position="532"/>
        <end position="562"/>
    </location>
</feature>
<dbReference type="GO" id="GO:0045879">
    <property type="term" value="P:negative regulation of smoothened signaling pathway"/>
    <property type="evidence" value="ECO:0007669"/>
    <property type="project" value="TreeGrafter"/>
</dbReference>
<dbReference type="OMA" id="HLYDTEW"/>
<dbReference type="GO" id="GO:0097108">
    <property type="term" value="F:hedgehog family protein binding"/>
    <property type="evidence" value="ECO:0007669"/>
    <property type="project" value="TreeGrafter"/>
</dbReference>
<dbReference type="InterPro" id="IPR053958">
    <property type="entry name" value="HMGCR/SNAP/NPC1-like_SSD"/>
</dbReference>
<feature type="compositionally biased region" description="Basic and acidic residues" evidence="7">
    <location>
        <begin position="11"/>
        <end position="29"/>
    </location>
</feature>
<accession>A0A3Q0R463</accession>
<reference evidence="10" key="2">
    <citation type="submission" date="2025-09" db="UniProtKB">
        <authorList>
            <consortium name="Ensembl"/>
        </authorList>
    </citation>
    <scope>IDENTIFICATION</scope>
</reference>
<evidence type="ECO:0000313" key="10">
    <source>
        <dbReference type="Ensembl" id="ENSACIP00000004070.1"/>
    </source>
</evidence>
<dbReference type="GeneTree" id="ENSGT00940000159011"/>
<feature type="domain" description="SSD" evidence="9">
    <location>
        <begin position="427"/>
        <end position="564"/>
    </location>
</feature>
<evidence type="ECO:0000313" key="11">
    <source>
        <dbReference type="Proteomes" id="UP000261340"/>
    </source>
</evidence>
<evidence type="ECO:0000256" key="3">
    <source>
        <dbReference type="ARBA" id="ARBA00022692"/>
    </source>
</evidence>
<feature type="transmembrane region" description="Helical" evidence="8">
    <location>
        <begin position="1111"/>
        <end position="1136"/>
    </location>
</feature>
<evidence type="ECO:0000256" key="8">
    <source>
        <dbReference type="SAM" id="Phobius"/>
    </source>
</evidence>
<feature type="transmembrane region" description="Helical" evidence="8">
    <location>
        <begin position="1012"/>
        <end position="1034"/>
    </location>
</feature>
<feature type="transmembrane region" description="Helical" evidence="8">
    <location>
        <begin position="428"/>
        <end position="447"/>
    </location>
</feature>
<feature type="compositionally biased region" description="Polar residues" evidence="7">
    <location>
        <begin position="651"/>
        <end position="666"/>
    </location>
</feature>
<dbReference type="PROSITE" id="PS50156">
    <property type="entry name" value="SSD"/>
    <property type="match status" value="1"/>
</dbReference>
<dbReference type="PANTHER" id="PTHR46022:SF5">
    <property type="entry name" value="PROTEIN PATCHED HOMOLOG 1"/>
    <property type="match status" value="1"/>
</dbReference>
<dbReference type="STRING" id="61819.ENSACIP00000004070"/>
<feature type="region of interest" description="Disordered" evidence="7">
    <location>
        <begin position="1"/>
        <end position="30"/>
    </location>
</feature>
<proteinExistence type="inferred from homology"/>
<dbReference type="PANTHER" id="PTHR46022">
    <property type="entry name" value="PROTEIN PATCHED"/>
    <property type="match status" value="1"/>
</dbReference>
<protein>
    <submittedName>
        <fullName evidence="10">Patched 1</fullName>
    </submittedName>
</protein>
<keyword evidence="3 8" id="KW-0812">Transmembrane</keyword>
<organism evidence="10 11">
    <name type="scientific">Amphilophus citrinellus</name>
    <name type="common">Midas cichlid</name>
    <name type="synonym">Cichlasoma citrinellum</name>
    <dbReference type="NCBI Taxonomy" id="61819"/>
    <lineage>
        <taxon>Eukaryota</taxon>
        <taxon>Metazoa</taxon>
        <taxon>Chordata</taxon>
        <taxon>Craniata</taxon>
        <taxon>Vertebrata</taxon>
        <taxon>Euteleostomi</taxon>
        <taxon>Actinopterygii</taxon>
        <taxon>Neopterygii</taxon>
        <taxon>Teleostei</taxon>
        <taxon>Neoteleostei</taxon>
        <taxon>Acanthomorphata</taxon>
        <taxon>Ovalentaria</taxon>
        <taxon>Cichlomorphae</taxon>
        <taxon>Cichliformes</taxon>
        <taxon>Cichlidae</taxon>
        <taxon>New World cichlids</taxon>
        <taxon>Cichlasomatinae</taxon>
        <taxon>Heroini</taxon>
        <taxon>Amphilophus</taxon>
    </lineage>
</organism>
<feature type="region of interest" description="Disordered" evidence="7">
    <location>
        <begin position="1211"/>
        <end position="1333"/>
    </location>
</feature>
<sequence>MASAGNAPSEQENRDPDRPRITRRNRGDYTRNTPLDLEYLQRPSYCDAGFALEQISEGKATGRKAPLWLRAKFQRLLFRLGCYIQKNCGKFLVVGLMIFGAFAVGLRAANLETDVEKLWVEVGGRVNQELKYTRQKIGEEAMFNPQLMIQTPREEGANVLTVEALLQHLESAIRASRVHVYLYNRQWKLEDLCYKSGEVVTETHYLNQIIERLHPCLIITPLDCFWEGAKLQSGTVYLPGKEPMQWTNFDPNEFLEELRQLNYHVENFEEMLEKADIGHGYMDRPCLNPADPDCPRTAPNKNSTKPFDVARALSGGCHGLARKYMHWQEELIVGGTTKNGSGPLLSAQALQTMFQLMTPKQMFEHFRGYDEVSHINWNEEKAAAILEAWQRRYSEVRHSVTANSSQKVLSFTTTTLEDILKSFSDISVIRVASGYLLMLAYACLTMLRWDCAKSQGAVGLAGVLLVTLSVAAGLGLCSLLGISFNAATTQVLPFLALGVGVDDVFLLAHAFSETGQNKRIPFEVRQTPTRGALTSLTSFFLQAAVVVVFNFAMVLLIFPAILSMDLYRREDRRFDIFCCFYSPCANRVIQMDYSSPPPSYSSHGFAQQTQITMQSTVQLRTEYDPRTQAFYTTAEPRSQISVQPINPGDGASSTGQSPENNSSTRDLLSQIGEASLGLRCLEPPCSRWTLASFAEKQYAPFLLQPTTKVVVIVLFLCLLGVSLYGTTQVRDGLELTDIVPRETSEYDFLGAQFKFFSFYNMYVVTQRADYAQNQPLLHQLHQRFHTVRYVLKEENGQLPRMWLHYFRDWLQGLQQAFDKDWEAGRITHNNYRNGSDDGVLAYKLLVQTGRRDKPINFNLLTRQRLVDADGIINPGAFYIYLTAWVSNDPVAYAASQANIRPHPPEWLHDPTDSMPETRLSIPAAEPIEYAQFPFYLNGLRETPQFVEAIESVRAICSNYSRQGLPSYPNGYPFLFWEQYVSLRHWLLLSISVVLACTFLVCALFLLNPWTAGIIVLVLSLMTVELFGFMGLMGIKLSAVPVVILIASVGIGVEFTVHVALAFLTAIGDRHKRAVLALEHMFAPVLDGAFSTLLGVLMLAGSEFDFIVRYFFAVLAILTVLGVLNGLVLLPVLLSYFGPYPEVSPVDGRSRLPTPSPEAPPHVVHFSLHPQHTTAATTTSGAASDSSDSEYSSNTTASGISQELQNYNLHSHRGQTRAEDQQYHLQISRGRARTEEIRRGASGHRRSARQPDPPHGSTQNSSRDPKSQLHWQGPPPARPRMDAFETATEAGGHFGSHSHREHSAGHRGRSSHNPQPSHHLPHQHPNPTPYGQPITTVTASASVTVAVHPPPLSSQSAASTYPGYTATDSYCPSGTEGPESAFQDPHVPLYTHTGTRGVKVEAMELQDLEFEAAEINSGRRAS</sequence>